<sequence length="95" mass="11046">MRMSRACSRVRNQTWGLLHTMGAYYPDKPTSEERSDMANFFTTFSKFYPCHECAKDLQEQLKLTLPVTDSQHMLSQWLCSMHNNVSHQIGKPGFD</sequence>
<comment type="catalytic activity">
    <reaction evidence="6">
        <text>2 R'C(R)SH + O2 = R'C(R)S-S(R)CR' + H2O2</text>
        <dbReference type="Rhea" id="RHEA:17357"/>
        <dbReference type="ChEBI" id="CHEBI:15379"/>
        <dbReference type="ChEBI" id="CHEBI:16240"/>
        <dbReference type="ChEBI" id="CHEBI:16520"/>
        <dbReference type="ChEBI" id="CHEBI:17412"/>
        <dbReference type="EC" id="1.8.3.2"/>
    </reaction>
</comment>
<proteinExistence type="predicted"/>
<dbReference type="GO" id="GO:0016971">
    <property type="term" value="F:flavin-dependent sulfhydryl oxidase activity"/>
    <property type="evidence" value="ECO:0007669"/>
    <property type="project" value="InterPro"/>
</dbReference>
<dbReference type="InterPro" id="IPR039799">
    <property type="entry name" value="ALR/ERV"/>
</dbReference>
<evidence type="ECO:0000256" key="1">
    <source>
        <dbReference type="ARBA" id="ARBA00001974"/>
    </source>
</evidence>
<dbReference type="EC" id="1.8.3.2" evidence="6"/>
<feature type="domain" description="ERV/ALR sulfhydryl oxidase" evidence="7">
    <location>
        <begin position="1"/>
        <end position="95"/>
    </location>
</feature>
<comment type="caution">
    <text evidence="8">The sequence shown here is derived from an EMBL/GenBank/DDBJ whole genome shotgun (WGS) entry which is preliminary data.</text>
</comment>
<dbReference type="InParanoid" id="A0A6L2PRS2"/>
<evidence type="ECO:0000259" key="7">
    <source>
        <dbReference type="PROSITE" id="PS51324"/>
    </source>
</evidence>
<keyword evidence="3 6" id="KW-0274">FAD</keyword>
<accession>A0A6L2PRS2</accession>
<keyword evidence="9" id="KW-1185">Reference proteome</keyword>
<dbReference type="Pfam" id="PF04777">
    <property type="entry name" value="Evr1_Alr"/>
    <property type="match status" value="1"/>
</dbReference>
<dbReference type="AlphaFoldDB" id="A0A6L2PRS2"/>
<dbReference type="EMBL" id="BLKM01000549">
    <property type="protein sequence ID" value="GFG35351.1"/>
    <property type="molecule type" value="Genomic_DNA"/>
</dbReference>
<dbReference type="GO" id="GO:0050660">
    <property type="term" value="F:flavin adenine dinucleotide binding"/>
    <property type="evidence" value="ECO:0007669"/>
    <property type="project" value="TreeGrafter"/>
</dbReference>
<evidence type="ECO:0000256" key="5">
    <source>
        <dbReference type="ARBA" id="ARBA00023157"/>
    </source>
</evidence>
<keyword evidence="2 6" id="KW-0285">Flavoprotein</keyword>
<dbReference type="PANTHER" id="PTHR12645:SF0">
    <property type="entry name" value="FAD-LINKED SULFHYDRYL OXIDASE ALR"/>
    <property type="match status" value="1"/>
</dbReference>
<dbReference type="InterPro" id="IPR017905">
    <property type="entry name" value="ERV/ALR_sulphydryl_oxidase"/>
</dbReference>
<name>A0A6L2PRS2_COPFO</name>
<dbReference type="Proteomes" id="UP000502823">
    <property type="component" value="Unassembled WGS sequence"/>
</dbReference>
<evidence type="ECO:0000256" key="2">
    <source>
        <dbReference type="ARBA" id="ARBA00022630"/>
    </source>
</evidence>
<evidence type="ECO:0000313" key="9">
    <source>
        <dbReference type="Proteomes" id="UP000502823"/>
    </source>
</evidence>
<keyword evidence="4 6" id="KW-0560">Oxidoreductase</keyword>
<dbReference type="PANTHER" id="PTHR12645">
    <property type="entry name" value="ALR/ERV"/>
    <property type="match status" value="1"/>
</dbReference>
<dbReference type="PROSITE" id="PS51324">
    <property type="entry name" value="ERV_ALR"/>
    <property type="match status" value="1"/>
</dbReference>
<evidence type="ECO:0000256" key="6">
    <source>
        <dbReference type="RuleBase" id="RU371123"/>
    </source>
</evidence>
<dbReference type="GO" id="GO:0005739">
    <property type="term" value="C:mitochondrion"/>
    <property type="evidence" value="ECO:0007669"/>
    <property type="project" value="TreeGrafter"/>
</dbReference>
<reference evidence="9" key="1">
    <citation type="submission" date="2020-01" db="EMBL/GenBank/DDBJ databases">
        <title>Draft genome sequence of the Termite Coptotermes fromosanus.</title>
        <authorList>
            <person name="Itakura S."/>
            <person name="Yosikawa Y."/>
            <person name="Umezawa K."/>
        </authorList>
    </citation>
    <scope>NUCLEOTIDE SEQUENCE [LARGE SCALE GENOMIC DNA]</scope>
</reference>
<dbReference type="OrthoDB" id="17199at2759"/>
<keyword evidence="5" id="KW-1015">Disulfide bond</keyword>
<evidence type="ECO:0000256" key="3">
    <source>
        <dbReference type="ARBA" id="ARBA00022827"/>
    </source>
</evidence>
<comment type="cofactor">
    <cofactor evidence="1 6">
        <name>FAD</name>
        <dbReference type="ChEBI" id="CHEBI:57692"/>
    </cofactor>
</comment>
<evidence type="ECO:0000256" key="4">
    <source>
        <dbReference type="ARBA" id="ARBA00023002"/>
    </source>
</evidence>
<organism evidence="8 9">
    <name type="scientific">Coptotermes formosanus</name>
    <name type="common">Formosan subterranean termite</name>
    <dbReference type="NCBI Taxonomy" id="36987"/>
    <lineage>
        <taxon>Eukaryota</taxon>
        <taxon>Metazoa</taxon>
        <taxon>Ecdysozoa</taxon>
        <taxon>Arthropoda</taxon>
        <taxon>Hexapoda</taxon>
        <taxon>Insecta</taxon>
        <taxon>Pterygota</taxon>
        <taxon>Neoptera</taxon>
        <taxon>Polyneoptera</taxon>
        <taxon>Dictyoptera</taxon>
        <taxon>Blattodea</taxon>
        <taxon>Blattoidea</taxon>
        <taxon>Termitoidae</taxon>
        <taxon>Rhinotermitidae</taxon>
        <taxon>Coptotermes</taxon>
    </lineage>
</organism>
<gene>
    <name evidence="8" type="ORF">Cfor_10102</name>
</gene>
<dbReference type="SUPFAM" id="SSF69000">
    <property type="entry name" value="FAD-dependent thiol oxidase"/>
    <property type="match status" value="1"/>
</dbReference>
<evidence type="ECO:0000313" key="8">
    <source>
        <dbReference type="EMBL" id="GFG35351.1"/>
    </source>
</evidence>
<dbReference type="Gene3D" id="1.20.120.310">
    <property type="entry name" value="ERV/ALR sulfhydryl oxidase domain"/>
    <property type="match status" value="1"/>
</dbReference>
<protein>
    <recommendedName>
        <fullName evidence="6">Sulfhydryl oxidase</fullName>
        <ecNumber evidence="6">1.8.3.2</ecNumber>
    </recommendedName>
</protein>
<dbReference type="InterPro" id="IPR036774">
    <property type="entry name" value="ERV/ALR_sulphydryl_oxid_sf"/>
</dbReference>